<reference evidence="1" key="2">
    <citation type="journal article" date="2023" name="Science">
        <title>Genomic signatures of disease resistance in endangered staghorn corals.</title>
        <authorList>
            <person name="Vollmer S.V."/>
            <person name="Selwyn J.D."/>
            <person name="Despard B.A."/>
            <person name="Roesel C.L."/>
        </authorList>
    </citation>
    <scope>NUCLEOTIDE SEQUENCE</scope>
    <source>
        <strain evidence="1">K2</strain>
    </source>
</reference>
<sequence length="87" mass="9941">MFNLSTTLELGETLERRGFHGDENLLATEVEGEGDRHFSKRGPLPSKMFPSFKLLWSHFGNLFSLEGVTCFLKKCKKHKISAKLKEI</sequence>
<dbReference type="Proteomes" id="UP001249851">
    <property type="component" value="Unassembled WGS sequence"/>
</dbReference>
<gene>
    <name evidence="1" type="ORF">P5673_031606</name>
</gene>
<proteinExistence type="predicted"/>
<evidence type="ECO:0000313" key="1">
    <source>
        <dbReference type="EMBL" id="KAK2548278.1"/>
    </source>
</evidence>
<reference evidence="1" key="1">
    <citation type="journal article" date="2023" name="G3 (Bethesda)">
        <title>Whole genome assembly and annotation of the endangered Caribbean coral Acropora cervicornis.</title>
        <authorList>
            <person name="Selwyn J.D."/>
            <person name="Vollmer S.V."/>
        </authorList>
    </citation>
    <scope>NUCLEOTIDE SEQUENCE</scope>
    <source>
        <strain evidence="1">K2</strain>
    </source>
</reference>
<dbReference type="AlphaFoldDB" id="A0AAD9PSV6"/>
<keyword evidence="2" id="KW-1185">Reference proteome</keyword>
<dbReference type="EMBL" id="JARQWQ010000151">
    <property type="protein sequence ID" value="KAK2548278.1"/>
    <property type="molecule type" value="Genomic_DNA"/>
</dbReference>
<evidence type="ECO:0000313" key="2">
    <source>
        <dbReference type="Proteomes" id="UP001249851"/>
    </source>
</evidence>
<accession>A0AAD9PSV6</accession>
<name>A0AAD9PSV6_ACRCE</name>
<organism evidence="1 2">
    <name type="scientific">Acropora cervicornis</name>
    <name type="common">Staghorn coral</name>
    <dbReference type="NCBI Taxonomy" id="6130"/>
    <lineage>
        <taxon>Eukaryota</taxon>
        <taxon>Metazoa</taxon>
        <taxon>Cnidaria</taxon>
        <taxon>Anthozoa</taxon>
        <taxon>Hexacorallia</taxon>
        <taxon>Scleractinia</taxon>
        <taxon>Astrocoeniina</taxon>
        <taxon>Acroporidae</taxon>
        <taxon>Acropora</taxon>
    </lineage>
</organism>
<comment type="caution">
    <text evidence="1">The sequence shown here is derived from an EMBL/GenBank/DDBJ whole genome shotgun (WGS) entry which is preliminary data.</text>
</comment>
<protein>
    <submittedName>
        <fullName evidence="1">Uncharacterized protein</fullName>
    </submittedName>
</protein>